<sequence length="39" mass="4342">MERNGGSRLLQMQILCKYASCGKEGVGRMNDLKRIKSLG</sequence>
<evidence type="ECO:0000313" key="2">
    <source>
        <dbReference type="Proteomes" id="UP000007151"/>
    </source>
</evidence>
<protein>
    <submittedName>
        <fullName evidence="1">Uncharacterized protein</fullName>
    </submittedName>
</protein>
<proteinExistence type="predicted"/>
<dbReference type="InParanoid" id="A0A212EKX1"/>
<name>A0A212EKX1_DANPL</name>
<dbReference type="AlphaFoldDB" id="A0A212EKX1"/>
<keyword evidence="2" id="KW-1185">Reference proteome</keyword>
<evidence type="ECO:0000313" key="1">
    <source>
        <dbReference type="EMBL" id="OWR42133.1"/>
    </source>
</evidence>
<reference evidence="1 2" key="1">
    <citation type="journal article" date="2011" name="Cell">
        <title>The monarch butterfly genome yields insights into long-distance migration.</title>
        <authorList>
            <person name="Zhan S."/>
            <person name="Merlin C."/>
            <person name="Boore J.L."/>
            <person name="Reppert S.M."/>
        </authorList>
    </citation>
    <scope>NUCLEOTIDE SEQUENCE [LARGE SCALE GENOMIC DNA]</scope>
    <source>
        <strain evidence="1">F-2</strain>
    </source>
</reference>
<gene>
    <name evidence="1" type="ORF">KGM_214727</name>
</gene>
<comment type="caution">
    <text evidence="1">The sequence shown here is derived from an EMBL/GenBank/DDBJ whole genome shotgun (WGS) entry which is preliminary data.</text>
</comment>
<dbReference type="EMBL" id="AGBW02014187">
    <property type="protein sequence ID" value="OWR42133.1"/>
    <property type="molecule type" value="Genomic_DNA"/>
</dbReference>
<dbReference type="Proteomes" id="UP000007151">
    <property type="component" value="Unassembled WGS sequence"/>
</dbReference>
<dbReference type="KEGG" id="dpl:KGM_214727"/>
<accession>A0A212EKX1</accession>
<organism evidence="1 2">
    <name type="scientific">Danaus plexippus plexippus</name>
    <dbReference type="NCBI Taxonomy" id="278856"/>
    <lineage>
        <taxon>Eukaryota</taxon>
        <taxon>Metazoa</taxon>
        <taxon>Ecdysozoa</taxon>
        <taxon>Arthropoda</taxon>
        <taxon>Hexapoda</taxon>
        <taxon>Insecta</taxon>
        <taxon>Pterygota</taxon>
        <taxon>Neoptera</taxon>
        <taxon>Endopterygota</taxon>
        <taxon>Lepidoptera</taxon>
        <taxon>Glossata</taxon>
        <taxon>Ditrysia</taxon>
        <taxon>Papilionoidea</taxon>
        <taxon>Nymphalidae</taxon>
        <taxon>Danainae</taxon>
        <taxon>Danaini</taxon>
        <taxon>Danaina</taxon>
        <taxon>Danaus</taxon>
        <taxon>Danaus</taxon>
    </lineage>
</organism>